<gene>
    <name evidence="1" type="ORF">H8Z82_11360</name>
</gene>
<accession>A0ABR7IJN7</accession>
<dbReference type="RefSeq" id="WP_186995183.1">
    <property type="nucleotide sequence ID" value="NZ_JACOQG010000018.1"/>
</dbReference>
<organism evidence="1 2">
    <name type="scientific">Blautia difficilis</name>
    <dbReference type="NCBI Taxonomy" id="2763027"/>
    <lineage>
        <taxon>Bacteria</taxon>
        <taxon>Bacillati</taxon>
        <taxon>Bacillota</taxon>
        <taxon>Clostridia</taxon>
        <taxon>Lachnospirales</taxon>
        <taxon>Lachnospiraceae</taxon>
        <taxon>Blautia</taxon>
    </lineage>
</organism>
<evidence type="ECO:0000313" key="2">
    <source>
        <dbReference type="Proteomes" id="UP000649826"/>
    </source>
</evidence>
<name>A0ABR7IJN7_9FIRM</name>
<dbReference type="Proteomes" id="UP000649826">
    <property type="component" value="Unassembled WGS sequence"/>
</dbReference>
<reference evidence="1 2" key="1">
    <citation type="submission" date="2020-08" db="EMBL/GenBank/DDBJ databases">
        <title>Genome public.</title>
        <authorList>
            <person name="Liu C."/>
            <person name="Sun Q."/>
        </authorList>
    </citation>
    <scope>NUCLEOTIDE SEQUENCE [LARGE SCALE GENOMIC DNA]</scope>
    <source>
        <strain evidence="1 2">M29</strain>
    </source>
</reference>
<sequence>MSKKTVQDKKNNEFLQMCSWIEKELMGYTGTQEIGITAFLYIQLNLYALMDIG</sequence>
<dbReference type="EMBL" id="JACOQG010000018">
    <property type="protein sequence ID" value="MBC5780238.1"/>
    <property type="molecule type" value="Genomic_DNA"/>
</dbReference>
<proteinExistence type="predicted"/>
<protein>
    <submittedName>
        <fullName evidence="1">Uncharacterized protein</fullName>
    </submittedName>
</protein>
<keyword evidence="2" id="KW-1185">Reference proteome</keyword>
<evidence type="ECO:0000313" key="1">
    <source>
        <dbReference type="EMBL" id="MBC5780238.1"/>
    </source>
</evidence>
<comment type="caution">
    <text evidence="1">The sequence shown here is derived from an EMBL/GenBank/DDBJ whole genome shotgun (WGS) entry which is preliminary data.</text>
</comment>